<keyword evidence="1" id="KW-0812">Transmembrane</keyword>
<feature type="transmembrane region" description="Helical" evidence="1">
    <location>
        <begin position="40"/>
        <end position="59"/>
    </location>
</feature>
<evidence type="ECO:0000313" key="3">
    <source>
        <dbReference type="Proteomes" id="UP000487268"/>
    </source>
</evidence>
<keyword evidence="1" id="KW-0472">Membrane</keyword>
<protein>
    <recommendedName>
        <fullName evidence="4">DUF5666 domain-containing protein</fullName>
    </recommendedName>
</protein>
<name>A0A7K0BYB1_9ACTN</name>
<dbReference type="EMBL" id="WEGH01000002">
    <property type="protein sequence ID" value="MQY06076.1"/>
    <property type="molecule type" value="Genomic_DNA"/>
</dbReference>
<evidence type="ECO:0008006" key="4">
    <source>
        <dbReference type="Google" id="ProtNLM"/>
    </source>
</evidence>
<dbReference type="RefSeq" id="WP_153534483.1">
    <property type="nucleotide sequence ID" value="NZ_WEGH01000002.1"/>
</dbReference>
<keyword evidence="3" id="KW-1185">Reference proteome</keyword>
<evidence type="ECO:0000256" key="1">
    <source>
        <dbReference type="SAM" id="Phobius"/>
    </source>
</evidence>
<proteinExistence type="predicted"/>
<sequence length="177" mass="17565">MSDHRKEIRVDDAELLATSPFEGDLATELAAAPPARPGPALYLGGALLAVAGFIGGIWADKSMSDGESTPQPQRAAGGYAGGGYGGFRGGAPGGSAPAGMTFGTVTKVEKGVLYLTTADGKTVKVSTSGQTAIRVTKKGTLKDLGAGTTVTVQGEAGDDGTIAATIVSQGAGRGQRP</sequence>
<reference evidence="2 3" key="1">
    <citation type="submission" date="2019-10" db="EMBL/GenBank/DDBJ databases">
        <title>Actinomadura rubteroloni sp. nov. and Actinomadura macrotermitis sp. nov., isolated from the gut of fungus growing-termite Macrotermes natalensis.</title>
        <authorList>
            <person name="Benndorf R."/>
            <person name="Martin K."/>
            <person name="Kuefner M."/>
            <person name="De Beer W."/>
            <person name="Kaster A.-K."/>
            <person name="Vollmers J."/>
            <person name="Poulsen M."/>
            <person name="Beemelmanns C."/>
        </authorList>
    </citation>
    <scope>NUCLEOTIDE SEQUENCE [LARGE SCALE GENOMIC DNA]</scope>
    <source>
        <strain evidence="2 3">RB68</strain>
    </source>
</reference>
<evidence type="ECO:0000313" key="2">
    <source>
        <dbReference type="EMBL" id="MQY06076.1"/>
    </source>
</evidence>
<gene>
    <name evidence="2" type="ORF">ACRB68_41560</name>
</gene>
<dbReference type="OrthoDB" id="3478698at2"/>
<keyword evidence="1" id="KW-1133">Transmembrane helix</keyword>
<dbReference type="AlphaFoldDB" id="A0A7K0BYB1"/>
<comment type="caution">
    <text evidence="2">The sequence shown here is derived from an EMBL/GenBank/DDBJ whole genome shotgun (WGS) entry which is preliminary data.</text>
</comment>
<organism evidence="2 3">
    <name type="scientific">Actinomadura macrotermitis</name>
    <dbReference type="NCBI Taxonomy" id="2585200"/>
    <lineage>
        <taxon>Bacteria</taxon>
        <taxon>Bacillati</taxon>
        <taxon>Actinomycetota</taxon>
        <taxon>Actinomycetes</taxon>
        <taxon>Streptosporangiales</taxon>
        <taxon>Thermomonosporaceae</taxon>
        <taxon>Actinomadura</taxon>
    </lineage>
</organism>
<accession>A0A7K0BYB1</accession>
<dbReference type="Proteomes" id="UP000487268">
    <property type="component" value="Unassembled WGS sequence"/>
</dbReference>